<evidence type="ECO:0000256" key="1">
    <source>
        <dbReference type="SAM" id="Phobius"/>
    </source>
</evidence>
<dbReference type="Pfam" id="PF02667">
    <property type="entry name" value="SCFA_trans"/>
    <property type="match status" value="1"/>
</dbReference>
<proteinExistence type="predicted"/>
<dbReference type="EMBL" id="AOMB01000009">
    <property type="protein sequence ID" value="EMA40843.1"/>
    <property type="molecule type" value="Genomic_DNA"/>
</dbReference>
<keyword evidence="3" id="KW-1185">Reference proteome</keyword>
<keyword evidence="1" id="KW-1133">Transmembrane helix</keyword>
<dbReference type="Proteomes" id="UP000011566">
    <property type="component" value="Unassembled WGS sequence"/>
</dbReference>
<feature type="non-terminal residue" evidence="2">
    <location>
        <position position="207"/>
    </location>
</feature>
<dbReference type="GO" id="GO:0005886">
    <property type="term" value="C:plasma membrane"/>
    <property type="evidence" value="ECO:0007669"/>
    <property type="project" value="TreeGrafter"/>
</dbReference>
<comment type="caution">
    <text evidence="2">The sequence shown here is derived from an EMBL/GenBank/DDBJ whole genome shotgun (WGS) entry which is preliminary data.</text>
</comment>
<reference evidence="2 3" key="1">
    <citation type="journal article" date="2014" name="PLoS Genet.">
        <title>Phylogenetically driven sequencing of extremely halophilic archaea reveals strategies for static and dynamic osmo-response.</title>
        <authorList>
            <person name="Becker E.A."/>
            <person name="Seitzer P.M."/>
            <person name="Tritt A."/>
            <person name="Larsen D."/>
            <person name="Krusor M."/>
            <person name="Yao A.I."/>
            <person name="Wu D."/>
            <person name="Madern D."/>
            <person name="Eisen J.A."/>
            <person name="Darling A.E."/>
            <person name="Facciotti M.T."/>
        </authorList>
    </citation>
    <scope>NUCLEOTIDE SEQUENCE [LARGE SCALE GENOMIC DNA]</scope>
    <source>
        <strain evidence="2 3">100A6</strain>
    </source>
</reference>
<keyword evidence="1" id="KW-0472">Membrane</keyword>
<gene>
    <name evidence="2" type="ORF">C447_03576</name>
</gene>
<protein>
    <submittedName>
        <fullName evidence="2">Short chain fatty acids transporter</fullName>
    </submittedName>
</protein>
<name>M0M610_9EURY</name>
<accession>M0M610</accession>
<dbReference type="InterPro" id="IPR006160">
    <property type="entry name" value="SCFA_transpt_AtoE"/>
</dbReference>
<feature type="transmembrane region" description="Helical" evidence="1">
    <location>
        <begin position="29"/>
        <end position="50"/>
    </location>
</feature>
<dbReference type="eggNOG" id="arCOG04315">
    <property type="taxonomic scope" value="Archaea"/>
</dbReference>
<evidence type="ECO:0000313" key="3">
    <source>
        <dbReference type="Proteomes" id="UP000011566"/>
    </source>
</evidence>
<dbReference type="PANTHER" id="PTHR41983">
    <property type="entry name" value="SHORT-CHAIN FATTY ACID TRANSPORTER-RELATED"/>
    <property type="match status" value="1"/>
</dbReference>
<evidence type="ECO:0000313" key="2">
    <source>
        <dbReference type="EMBL" id="EMA40843.1"/>
    </source>
</evidence>
<dbReference type="PANTHER" id="PTHR41983:SF2">
    <property type="entry name" value="SHORT-CHAIN FATTY ACID TRANSPORTER-RELATED"/>
    <property type="match status" value="1"/>
</dbReference>
<organism evidence="2 3">
    <name type="scientific">Halococcus hamelinensis 100A6</name>
    <dbReference type="NCBI Taxonomy" id="1132509"/>
    <lineage>
        <taxon>Archaea</taxon>
        <taxon>Methanobacteriati</taxon>
        <taxon>Methanobacteriota</taxon>
        <taxon>Stenosarchaea group</taxon>
        <taxon>Halobacteria</taxon>
        <taxon>Halobacteriales</taxon>
        <taxon>Halococcaceae</taxon>
        <taxon>Halococcus</taxon>
    </lineage>
</organism>
<sequence length="207" mass="22518">MATSERGTVVQRLGSGIADVVERWMPSPFLFAILLSYLVFVGGILIEGAGPAAMVGYWYDGFWTLLTFGMQMVLILATGYVVAYHPLVRRGIERLTRIPNDGRQAVVLVGVIAMVVTWIQWGLGLIVGAVLAREMGRQAHERGLSVHYPLLCVAGYMGMGLTWHWGLAGSAPLLMNTPDNIFVEQGIVDGLISTSQTVFSLSLIHIS</sequence>
<dbReference type="AlphaFoldDB" id="M0M610"/>
<feature type="transmembrane region" description="Helical" evidence="1">
    <location>
        <begin position="144"/>
        <end position="165"/>
    </location>
</feature>
<feature type="transmembrane region" description="Helical" evidence="1">
    <location>
        <begin position="62"/>
        <end position="85"/>
    </location>
</feature>
<keyword evidence="1" id="KW-0812">Transmembrane</keyword>
<dbReference type="RefSeq" id="WP_007690988.1">
    <property type="nucleotide sequence ID" value="NZ_AOMB01000009.1"/>
</dbReference>
<dbReference type="OrthoDB" id="296827at2157"/>
<feature type="transmembrane region" description="Helical" evidence="1">
    <location>
        <begin position="105"/>
        <end position="132"/>
    </location>
</feature>